<name>A0ABS0J2L0_9BACT</name>
<keyword evidence="2" id="KW-1185">Reference proteome</keyword>
<sequence>MLSELTKIVHGIVLDSPTPAKALAKEIGKPYSTLLREINPYDTGAKLGVETLLEIMKHTGNIRPLEYMARQLGYRLEPDAGGAEIHRPLLPLRLSAER</sequence>
<dbReference type="Proteomes" id="UP001194469">
    <property type="component" value="Unassembled WGS sequence"/>
</dbReference>
<proteinExistence type="predicted"/>
<dbReference type="RefSeq" id="WP_196608777.1">
    <property type="nucleotide sequence ID" value="NZ_VRYY01000144.1"/>
</dbReference>
<reference evidence="1 2" key="1">
    <citation type="submission" date="2019-08" db="EMBL/GenBank/DDBJ databases">
        <authorList>
            <person name="Luo N."/>
        </authorList>
    </citation>
    <scope>NUCLEOTIDE SEQUENCE [LARGE SCALE GENOMIC DNA]</scope>
    <source>
        <strain evidence="1 2">NCIMB 9442</strain>
    </source>
</reference>
<evidence type="ECO:0000313" key="1">
    <source>
        <dbReference type="EMBL" id="MBG3876669.1"/>
    </source>
</evidence>
<comment type="caution">
    <text evidence="1">The sequence shown here is derived from an EMBL/GenBank/DDBJ whole genome shotgun (WGS) entry which is preliminary data.</text>
</comment>
<accession>A0ABS0J2L0</accession>
<gene>
    <name evidence="1" type="ORF">FVW20_06410</name>
</gene>
<organism evidence="1 2">
    <name type="scientific">Nitratidesulfovibrio oxamicus</name>
    <dbReference type="NCBI Taxonomy" id="32016"/>
    <lineage>
        <taxon>Bacteria</taxon>
        <taxon>Pseudomonadati</taxon>
        <taxon>Thermodesulfobacteriota</taxon>
        <taxon>Desulfovibrionia</taxon>
        <taxon>Desulfovibrionales</taxon>
        <taxon>Desulfovibrionaceae</taxon>
        <taxon>Nitratidesulfovibrio</taxon>
    </lineage>
</organism>
<dbReference type="InterPro" id="IPR009679">
    <property type="entry name" value="Phage_186_CII-like"/>
</dbReference>
<dbReference type="EMBL" id="VRYY01000144">
    <property type="protein sequence ID" value="MBG3876669.1"/>
    <property type="molecule type" value="Genomic_DNA"/>
</dbReference>
<dbReference type="Pfam" id="PF06892">
    <property type="entry name" value="Phage_CP76"/>
    <property type="match status" value="1"/>
</dbReference>
<evidence type="ECO:0000313" key="2">
    <source>
        <dbReference type="Proteomes" id="UP001194469"/>
    </source>
</evidence>
<protein>
    <submittedName>
        <fullName evidence="1">Amino acid-binding protein</fullName>
    </submittedName>
</protein>